<evidence type="ECO:0000313" key="1">
    <source>
        <dbReference type="EMBL" id="SEU13274.1"/>
    </source>
</evidence>
<sequence>MSVNKDLLDEVFSGEKSICFFVHEKVCYWVLDDKYNFSLDAEKDYDAYLNKGVITRQQYLQACKEFRGGILKLTSDNFLQYIDSMDGEVLSMQALAGLFDADEICDIGGLLKAVEAYYLAGAELSADHFHSAGRVASRLPQFYVNFDRKIYMHMDVGRFHEELAYAGWFAKCADFNFLIPDSERYWVKNGDCWKLRFVQQAC</sequence>
<dbReference type="AlphaFoldDB" id="A0A1I0JRF6"/>
<dbReference type="OrthoDB" id="6429459at2"/>
<reference evidence="1 2" key="1">
    <citation type="submission" date="2016-10" db="EMBL/GenBank/DDBJ databases">
        <authorList>
            <person name="de Groot N.N."/>
        </authorList>
    </citation>
    <scope>NUCLEOTIDE SEQUENCE [LARGE SCALE GENOMIC DNA]</scope>
    <source>
        <strain evidence="1 2">DSM 11363</strain>
    </source>
</reference>
<dbReference type="EMBL" id="FOHW01000078">
    <property type="protein sequence ID" value="SEU13274.1"/>
    <property type="molecule type" value="Genomic_DNA"/>
</dbReference>
<dbReference type="Proteomes" id="UP000182332">
    <property type="component" value="Unassembled WGS sequence"/>
</dbReference>
<proteinExistence type="predicted"/>
<protein>
    <submittedName>
        <fullName evidence="1">Uncharacterized protein</fullName>
    </submittedName>
</protein>
<organism evidence="1 2">
    <name type="scientific">Pseudomonas graminis</name>
    <dbReference type="NCBI Taxonomy" id="158627"/>
    <lineage>
        <taxon>Bacteria</taxon>
        <taxon>Pseudomonadati</taxon>
        <taxon>Pseudomonadota</taxon>
        <taxon>Gammaproteobacteria</taxon>
        <taxon>Pseudomonadales</taxon>
        <taxon>Pseudomonadaceae</taxon>
        <taxon>Pseudomonas</taxon>
    </lineage>
</organism>
<evidence type="ECO:0000313" key="2">
    <source>
        <dbReference type="Proteomes" id="UP000182332"/>
    </source>
</evidence>
<accession>A0A1I0JRF6</accession>
<dbReference type="RefSeq" id="WP_074893723.1">
    <property type="nucleotide sequence ID" value="NZ_FOHW01000078.1"/>
</dbReference>
<name>A0A1I0JRF6_9PSED</name>
<gene>
    <name evidence="1" type="ORF">SAMN05216197_1781</name>
</gene>